<dbReference type="InterPro" id="IPR027417">
    <property type="entry name" value="P-loop_NTPase"/>
</dbReference>
<gene>
    <name evidence="3" type="ORF">OS493_010926</name>
</gene>
<dbReference type="InterPro" id="IPR030392">
    <property type="entry name" value="S74_ICA"/>
</dbReference>
<dbReference type="EMBL" id="MU826354">
    <property type="protein sequence ID" value="KAJ7380213.1"/>
    <property type="molecule type" value="Genomic_DNA"/>
</dbReference>
<feature type="domain" description="Peptidase S74" evidence="2">
    <location>
        <begin position="537"/>
        <end position="628"/>
    </location>
</feature>
<dbReference type="GO" id="GO:0003924">
    <property type="term" value="F:GTPase activity"/>
    <property type="evidence" value="ECO:0007669"/>
    <property type="project" value="InterPro"/>
</dbReference>
<evidence type="ECO:0000313" key="3">
    <source>
        <dbReference type="EMBL" id="KAJ7380213.1"/>
    </source>
</evidence>
<proteinExistence type="predicted"/>
<protein>
    <recommendedName>
        <fullName evidence="2">Peptidase S74 domain-containing protein</fullName>
    </recommendedName>
</protein>
<dbReference type="OrthoDB" id="5979378at2759"/>
<dbReference type="InterPro" id="IPR015894">
    <property type="entry name" value="Guanylate-bd_N"/>
</dbReference>
<dbReference type="AlphaFoldDB" id="A0A9W9ZGT3"/>
<sequence length="628" mass="72660">MGKRNLMRDFSLSNIKPKVNASFLYIQEVLNNESNFYQTTITLDISARKVRLNSSSIWQKPNMELKIGVVLLVFDLLGVACLDSPSAKPLLTYDYQSDKFVLNETALRKLQTLQGPLRIISAIGDARVGKSTNLNLIRHFLDGNSNRRIQKVFKTSEYTEPCTTGVWMSVVRDTNNIGSTILIDTEGTNVGDNEITDSLSIFAVLLSSGLALFARERISNYNVQFLYRVSRFSEHIWEQDVQSAINPYPKLMVVLRDPLSPSPGNTLQNEIQDMILNDKRTYGQTIARLFPRDRIQVRDIPFVEDPKRLSDFEKFTRDDYAKIASSLAADFKRFPCKKTVHGGVVDGKMIADLAVKLQNAINRNSWRGLSNTYIVFETNLCDRRFQEIVEPILEKDVEEIKRSKDQAMELFVEKCTLREEINYTRDRIDSVIALKDEIREKQKRLEQEQRREQMEKKREIEREEERRLVVLERDRRLGEARRARKEAEEHRRILEEKVKRAEEAQRAEIAARRSRERDRRDIVRSILGGAVLFGIFSDSRLKENITALPHSEFEEIGLQLYSWVWSRKAAEDLGKTGTEHGVIAQEVEKLYPWAVVTGNDGYKRVYYAALEQLVMLKKKLCLADDHFH</sequence>
<dbReference type="Pfam" id="PF02263">
    <property type="entry name" value="GBP"/>
    <property type="match status" value="1"/>
</dbReference>
<name>A0A9W9ZGT3_9CNID</name>
<evidence type="ECO:0000313" key="4">
    <source>
        <dbReference type="Proteomes" id="UP001163046"/>
    </source>
</evidence>
<reference evidence="3" key="1">
    <citation type="submission" date="2023-01" db="EMBL/GenBank/DDBJ databases">
        <title>Genome assembly of the deep-sea coral Lophelia pertusa.</title>
        <authorList>
            <person name="Herrera S."/>
            <person name="Cordes E."/>
        </authorList>
    </citation>
    <scope>NUCLEOTIDE SEQUENCE</scope>
    <source>
        <strain evidence="3">USNM1676648</strain>
        <tissue evidence="3">Polyp</tissue>
    </source>
</reference>
<dbReference type="Gene3D" id="3.40.50.300">
    <property type="entry name" value="P-loop containing nucleotide triphosphate hydrolases"/>
    <property type="match status" value="1"/>
</dbReference>
<dbReference type="GO" id="GO:0005525">
    <property type="term" value="F:GTP binding"/>
    <property type="evidence" value="ECO:0007669"/>
    <property type="project" value="InterPro"/>
</dbReference>
<comment type="caution">
    <text evidence="3">The sequence shown here is derived from an EMBL/GenBank/DDBJ whole genome shotgun (WGS) entry which is preliminary data.</text>
</comment>
<organism evidence="3 4">
    <name type="scientific">Desmophyllum pertusum</name>
    <dbReference type="NCBI Taxonomy" id="174260"/>
    <lineage>
        <taxon>Eukaryota</taxon>
        <taxon>Metazoa</taxon>
        <taxon>Cnidaria</taxon>
        <taxon>Anthozoa</taxon>
        <taxon>Hexacorallia</taxon>
        <taxon>Scleractinia</taxon>
        <taxon>Caryophylliina</taxon>
        <taxon>Caryophylliidae</taxon>
        <taxon>Desmophyllum</taxon>
    </lineage>
</organism>
<dbReference type="SUPFAM" id="SSF52540">
    <property type="entry name" value="P-loop containing nucleoside triphosphate hydrolases"/>
    <property type="match status" value="1"/>
</dbReference>
<accession>A0A9W9ZGT3</accession>
<dbReference type="PANTHER" id="PTHR10751">
    <property type="entry name" value="GUANYLATE BINDING PROTEIN"/>
    <property type="match status" value="1"/>
</dbReference>
<evidence type="ECO:0000256" key="1">
    <source>
        <dbReference type="SAM" id="Coils"/>
    </source>
</evidence>
<dbReference type="Proteomes" id="UP001163046">
    <property type="component" value="Unassembled WGS sequence"/>
</dbReference>
<dbReference type="PROSITE" id="PS51688">
    <property type="entry name" value="ICA"/>
    <property type="match status" value="1"/>
</dbReference>
<keyword evidence="4" id="KW-1185">Reference proteome</keyword>
<dbReference type="Pfam" id="PF13884">
    <property type="entry name" value="Peptidase_S74"/>
    <property type="match status" value="1"/>
</dbReference>
<keyword evidence="1" id="KW-0175">Coiled coil</keyword>
<feature type="coiled-coil region" evidence="1">
    <location>
        <begin position="428"/>
        <end position="507"/>
    </location>
</feature>
<evidence type="ECO:0000259" key="2">
    <source>
        <dbReference type="PROSITE" id="PS51688"/>
    </source>
</evidence>